<protein>
    <submittedName>
        <fullName evidence="7">Uncharacterized protein</fullName>
    </submittedName>
</protein>
<comment type="subcellular location">
    <subcellularLocation>
        <location evidence="2">Cytoplasm</location>
        <location evidence="2">Stress granule</location>
    </subcellularLocation>
    <subcellularLocation>
        <location evidence="1">Nucleus</location>
    </subcellularLocation>
</comment>
<dbReference type="InterPro" id="IPR029428">
    <property type="entry name" value="MCRIP"/>
</dbReference>
<evidence type="ECO:0000256" key="6">
    <source>
        <dbReference type="SAM" id="MobiDB-lite"/>
    </source>
</evidence>
<evidence type="ECO:0000313" key="7">
    <source>
        <dbReference type="EnsemblMetazoa" id="AALFPA23_024996.P37252"/>
    </source>
</evidence>
<dbReference type="EnsemblMetazoa" id="AALFPA23_024996.R37252">
    <property type="protein sequence ID" value="AALFPA23_024996.P37252"/>
    <property type="gene ID" value="AALFPA23_024996"/>
</dbReference>
<dbReference type="GeneID" id="109426045"/>
<proteinExistence type="inferred from homology"/>
<evidence type="ECO:0000256" key="5">
    <source>
        <dbReference type="ARBA" id="ARBA00023242"/>
    </source>
</evidence>
<comment type="similarity">
    <text evidence="3">Belongs to the MCRIP family.</text>
</comment>
<name>A0ABM2A6Q1_AEDAL</name>
<dbReference type="RefSeq" id="XP_062712535.1">
    <property type="nucleotide sequence ID" value="XM_062856551.1"/>
</dbReference>
<accession>A0ABM2A6Q1</accession>
<feature type="region of interest" description="Disordered" evidence="6">
    <location>
        <begin position="35"/>
        <end position="80"/>
    </location>
</feature>
<evidence type="ECO:0000256" key="2">
    <source>
        <dbReference type="ARBA" id="ARBA00004210"/>
    </source>
</evidence>
<reference evidence="8" key="1">
    <citation type="journal article" date="2015" name="Proc. Natl. Acad. Sci. U.S.A.">
        <title>Genome sequence of the Asian Tiger mosquito, Aedes albopictus, reveals insights into its biology, genetics, and evolution.</title>
        <authorList>
            <person name="Chen X.G."/>
            <person name="Jiang X."/>
            <person name="Gu J."/>
            <person name="Xu M."/>
            <person name="Wu Y."/>
            <person name="Deng Y."/>
            <person name="Zhang C."/>
            <person name="Bonizzoni M."/>
            <person name="Dermauw W."/>
            <person name="Vontas J."/>
            <person name="Armbruster P."/>
            <person name="Huang X."/>
            <person name="Yang Y."/>
            <person name="Zhang H."/>
            <person name="He W."/>
            <person name="Peng H."/>
            <person name="Liu Y."/>
            <person name="Wu K."/>
            <person name="Chen J."/>
            <person name="Lirakis M."/>
            <person name="Topalis P."/>
            <person name="Van Leeuwen T."/>
            <person name="Hall A.B."/>
            <person name="Jiang X."/>
            <person name="Thorpe C."/>
            <person name="Mueller R.L."/>
            <person name="Sun C."/>
            <person name="Waterhouse R.M."/>
            <person name="Yan G."/>
            <person name="Tu Z.J."/>
            <person name="Fang X."/>
            <person name="James A.A."/>
        </authorList>
    </citation>
    <scope>NUCLEOTIDE SEQUENCE [LARGE SCALE GENOMIC DNA]</scope>
    <source>
        <strain evidence="8">Foshan</strain>
    </source>
</reference>
<keyword evidence="8" id="KW-1185">Reference proteome</keyword>
<feature type="compositionally biased region" description="Polar residues" evidence="6">
    <location>
        <begin position="55"/>
        <end position="66"/>
    </location>
</feature>
<dbReference type="Pfam" id="PF14799">
    <property type="entry name" value="FAM195"/>
    <property type="match status" value="1"/>
</dbReference>
<organism evidence="7 8">
    <name type="scientific">Aedes albopictus</name>
    <name type="common">Asian tiger mosquito</name>
    <name type="synonym">Stegomyia albopicta</name>
    <dbReference type="NCBI Taxonomy" id="7160"/>
    <lineage>
        <taxon>Eukaryota</taxon>
        <taxon>Metazoa</taxon>
        <taxon>Ecdysozoa</taxon>
        <taxon>Arthropoda</taxon>
        <taxon>Hexapoda</taxon>
        <taxon>Insecta</taxon>
        <taxon>Pterygota</taxon>
        <taxon>Neoptera</taxon>
        <taxon>Endopterygota</taxon>
        <taxon>Diptera</taxon>
        <taxon>Nematocera</taxon>
        <taxon>Culicoidea</taxon>
        <taxon>Culicidae</taxon>
        <taxon>Culicinae</taxon>
        <taxon>Aedini</taxon>
        <taxon>Aedes</taxon>
        <taxon>Stegomyia</taxon>
    </lineage>
</organism>
<evidence type="ECO:0000256" key="1">
    <source>
        <dbReference type="ARBA" id="ARBA00004123"/>
    </source>
</evidence>
<evidence type="ECO:0000313" key="8">
    <source>
        <dbReference type="Proteomes" id="UP000069940"/>
    </source>
</evidence>
<keyword evidence="5" id="KW-0539">Nucleus</keyword>
<reference evidence="7" key="2">
    <citation type="submission" date="2025-05" db="UniProtKB">
        <authorList>
            <consortium name="EnsemblMetazoa"/>
        </authorList>
    </citation>
    <scope>IDENTIFICATION</scope>
    <source>
        <strain evidence="7">Foshan</strain>
    </source>
</reference>
<keyword evidence="4" id="KW-0963">Cytoplasm</keyword>
<evidence type="ECO:0000256" key="3">
    <source>
        <dbReference type="ARBA" id="ARBA00010821"/>
    </source>
</evidence>
<evidence type="ECO:0000256" key="4">
    <source>
        <dbReference type="ARBA" id="ARBA00022490"/>
    </source>
</evidence>
<dbReference type="Proteomes" id="UP000069940">
    <property type="component" value="Unassembled WGS sequence"/>
</dbReference>
<sequence length="193" mass="21574">MYTVSKGPSKLVAKTRRGIPQNYEKFELMRDLGKKSSNGGDCDMASEVSIPRPVFQTTKKSSAHRAQQQQQSEPEHLSPQHEELIKYINDSWNMVMASNPYDVPGSPDSMSKATMHTLVYLSQLMYESHSLSGSNTSLSSSCSTSSMSSNGSNSSTTTLYYNDPPSPVLVDFKPFDLESWWGRRIFNNITKNL</sequence>